<sequence>MCAERTDRKPNLLLSVLGNKCPRCRKGRLFEDTNPYNLFRFMKMNERCPECGQLTEPETGFYFGTGYVSYALAIATSVATFVAWWVLLGFSLEDNSVYWWLGVNGFLLILIQPLLMRLSRSIWLAFFVYYDKNWRARRMLEV</sequence>
<keyword evidence="1" id="KW-0812">Transmembrane</keyword>
<evidence type="ECO:0000313" key="3">
    <source>
        <dbReference type="Proteomes" id="UP000279089"/>
    </source>
</evidence>
<keyword evidence="3" id="KW-1185">Reference proteome</keyword>
<keyword evidence="1" id="KW-1133">Transmembrane helix</keyword>
<feature type="transmembrane region" description="Helical" evidence="1">
    <location>
        <begin position="107"/>
        <end position="130"/>
    </location>
</feature>
<accession>A0A3N4MQL6</accession>
<dbReference type="Proteomes" id="UP000279089">
    <property type="component" value="Unassembled WGS sequence"/>
</dbReference>
<dbReference type="AlphaFoldDB" id="A0A3N4MQL6"/>
<proteinExistence type="predicted"/>
<dbReference type="Pfam" id="PF06170">
    <property type="entry name" value="DUF983"/>
    <property type="match status" value="1"/>
</dbReference>
<gene>
    <name evidence="2" type="ORF">EG028_07420</name>
</gene>
<keyword evidence="1" id="KW-0472">Membrane</keyword>
<comment type="caution">
    <text evidence="2">The sequence shown here is derived from an EMBL/GenBank/DDBJ whole genome shotgun (WGS) entry which is preliminary data.</text>
</comment>
<reference evidence="3" key="1">
    <citation type="submission" date="2018-11" db="EMBL/GenBank/DDBJ databases">
        <title>Chitinophaga lutea sp.nov., isolate from arsenic contaminated soil.</title>
        <authorList>
            <person name="Zong Y."/>
        </authorList>
    </citation>
    <scope>NUCLEOTIDE SEQUENCE [LARGE SCALE GENOMIC DNA]</scope>
    <source>
        <strain evidence="3">YLT18</strain>
    </source>
</reference>
<name>A0A3N4MQL6_9BACT</name>
<protein>
    <submittedName>
        <fullName evidence="2">DUF983 domain-containing protein</fullName>
    </submittedName>
</protein>
<dbReference type="RefSeq" id="WP_120514953.1">
    <property type="nucleotide sequence ID" value="NZ_QXZY01000002.1"/>
</dbReference>
<evidence type="ECO:0000313" key="2">
    <source>
        <dbReference type="EMBL" id="RPD41979.1"/>
    </source>
</evidence>
<dbReference type="OrthoDB" id="9790326at2"/>
<dbReference type="EMBL" id="RMBX01000003">
    <property type="protein sequence ID" value="RPD41979.1"/>
    <property type="molecule type" value="Genomic_DNA"/>
</dbReference>
<evidence type="ECO:0000256" key="1">
    <source>
        <dbReference type="SAM" id="Phobius"/>
    </source>
</evidence>
<organism evidence="2 3">
    <name type="scientific">Chitinophaga barathri</name>
    <dbReference type="NCBI Taxonomy" id="1647451"/>
    <lineage>
        <taxon>Bacteria</taxon>
        <taxon>Pseudomonadati</taxon>
        <taxon>Bacteroidota</taxon>
        <taxon>Chitinophagia</taxon>
        <taxon>Chitinophagales</taxon>
        <taxon>Chitinophagaceae</taxon>
        <taxon>Chitinophaga</taxon>
    </lineage>
</organism>
<feature type="transmembrane region" description="Helical" evidence="1">
    <location>
        <begin position="67"/>
        <end position="87"/>
    </location>
</feature>
<dbReference type="InterPro" id="IPR009325">
    <property type="entry name" value="DUF983"/>
</dbReference>